<dbReference type="Pfam" id="PF00199">
    <property type="entry name" value="Catalase"/>
    <property type="match status" value="1"/>
</dbReference>
<dbReference type="SUPFAM" id="SSF56634">
    <property type="entry name" value="Heme-dependent catalase-like"/>
    <property type="match status" value="1"/>
</dbReference>
<dbReference type="InParanoid" id="F0VI76"/>
<comment type="catalytic activity">
    <reaction evidence="8 11">
        <text>2 H2O2 = O2 + 2 H2O</text>
        <dbReference type="Rhea" id="RHEA:20309"/>
        <dbReference type="ChEBI" id="CHEBI:15377"/>
        <dbReference type="ChEBI" id="CHEBI:15379"/>
        <dbReference type="ChEBI" id="CHEBI:16240"/>
        <dbReference type="EC" id="1.11.1.6"/>
    </reaction>
</comment>
<dbReference type="EMBL" id="FR823390">
    <property type="protein sequence ID" value="CBZ53437.1"/>
    <property type="molecule type" value="Genomic_DNA"/>
</dbReference>
<evidence type="ECO:0000256" key="13">
    <source>
        <dbReference type="SAM" id="MobiDB-lite"/>
    </source>
</evidence>
<dbReference type="GO" id="GO:0020037">
    <property type="term" value="F:heme binding"/>
    <property type="evidence" value="ECO:0007669"/>
    <property type="project" value="InterPro"/>
</dbReference>
<dbReference type="Gene3D" id="2.40.180.10">
    <property type="entry name" value="Catalase core domain"/>
    <property type="match status" value="1"/>
</dbReference>
<feature type="active site" evidence="9">
    <location>
        <position position="64"/>
    </location>
</feature>
<dbReference type="GO" id="GO:0046872">
    <property type="term" value="F:metal ion binding"/>
    <property type="evidence" value="ECO:0007669"/>
    <property type="project" value="UniProtKB-KW"/>
</dbReference>
<evidence type="ECO:0000256" key="8">
    <source>
        <dbReference type="ARBA" id="ARBA00049254"/>
    </source>
</evidence>
<dbReference type="GO" id="GO:0004096">
    <property type="term" value="F:catalase activity"/>
    <property type="evidence" value="ECO:0007669"/>
    <property type="project" value="UniProtKB-EC"/>
</dbReference>
<dbReference type="PRINTS" id="PR00067">
    <property type="entry name" value="CATALASE"/>
</dbReference>
<evidence type="ECO:0000256" key="12">
    <source>
        <dbReference type="RuleBase" id="RU004142"/>
    </source>
</evidence>
<dbReference type="eggNOG" id="KOG0047">
    <property type="taxonomic scope" value="Eukaryota"/>
</dbReference>
<dbReference type="EC" id="1.11.1.6" evidence="11"/>
<comment type="similarity">
    <text evidence="1 11">Belongs to the catalase family.</text>
</comment>
<evidence type="ECO:0000256" key="2">
    <source>
        <dbReference type="ARBA" id="ARBA00022559"/>
    </source>
</evidence>
<keyword evidence="2 11" id="KW-0575">Peroxidase</keyword>
<keyword evidence="16" id="KW-1185">Reference proteome</keyword>
<dbReference type="VEuPathDB" id="ToxoDB:NCLIV_032240"/>
<dbReference type="Proteomes" id="UP000007494">
    <property type="component" value="Chromosome VIII"/>
</dbReference>
<gene>
    <name evidence="15" type="ORF">NCLIV_032240</name>
</gene>
<keyword evidence="4 10" id="KW-0479">Metal-binding</keyword>
<keyword evidence="7 11" id="KW-0376">Hydrogen peroxide</keyword>
<feature type="region of interest" description="Disordered" evidence="13">
    <location>
        <begin position="1"/>
        <end position="28"/>
    </location>
</feature>
<dbReference type="InterPro" id="IPR020835">
    <property type="entry name" value="Catalase_sf"/>
</dbReference>
<comment type="cofactor">
    <cofactor evidence="10">
        <name>heme</name>
        <dbReference type="ChEBI" id="CHEBI:30413"/>
    </cofactor>
</comment>
<evidence type="ECO:0000256" key="10">
    <source>
        <dbReference type="PIRSR" id="PIRSR038928-2"/>
    </source>
</evidence>
<dbReference type="PIRSF" id="PIRSF038928">
    <property type="entry name" value="Catalase_clade1-3"/>
    <property type="match status" value="1"/>
</dbReference>
<reference evidence="16" key="1">
    <citation type="journal article" date="2012" name="PLoS Pathog.">
        <title>Comparative genomics of the apicomplexan parasites Toxoplasma gondii and Neospora caninum: Coccidia differing in host range and transmission strategy.</title>
        <authorList>
            <person name="Reid A.J."/>
            <person name="Vermont S.J."/>
            <person name="Cotton J.A."/>
            <person name="Harris D."/>
            <person name="Hill-Cawthorne G.A."/>
            <person name="Konen-Waisman S."/>
            <person name="Latham S.M."/>
            <person name="Mourier T."/>
            <person name="Norton R."/>
            <person name="Quail M.A."/>
            <person name="Sanders M."/>
            <person name="Shanmugam D."/>
            <person name="Sohal A."/>
            <person name="Wasmuth J.D."/>
            <person name="Brunk B."/>
            <person name="Grigg M.E."/>
            <person name="Howard J.C."/>
            <person name="Parkinson J."/>
            <person name="Roos D.S."/>
            <person name="Trees A.J."/>
            <person name="Berriman M."/>
            <person name="Pain A."/>
            <person name="Wastling J.M."/>
        </authorList>
    </citation>
    <scope>NUCLEOTIDE SEQUENCE [LARGE SCALE GENOMIC DNA]</scope>
    <source>
        <strain evidence="16">Liverpool</strain>
    </source>
</reference>
<dbReference type="InterPro" id="IPR011614">
    <property type="entry name" value="Catalase_core"/>
</dbReference>
<dbReference type="PANTHER" id="PTHR11465:SF9">
    <property type="entry name" value="CATALASE"/>
    <property type="match status" value="1"/>
</dbReference>
<feature type="domain" description="Catalase core" evidence="14">
    <location>
        <begin position="17"/>
        <end position="417"/>
    </location>
</feature>
<dbReference type="CDD" id="cd08156">
    <property type="entry name" value="catalase_clade_3"/>
    <property type="match status" value="1"/>
</dbReference>
<dbReference type="SMART" id="SM01060">
    <property type="entry name" value="Catalase"/>
    <property type="match status" value="1"/>
</dbReference>
<name>F0VI76_NEOCL</name>
<evidence type="ECO:0000256" key="1">
    <source>
        <dbReference type="ARBA" id="ARBA00005329"/>
    </source>
</evidence>
<dbReference type="GO" id="GO:0005777">
    <property type="term" value="C:peroxisome"/>
    <property type="evidence" value="ECO:0007669"/>
    <property type="project" value="TreeGrafter"/>
</dbReference>
<dbReference type="PANTHER" id="PTHR11465">
    <property type="entry name" value="CATALASE"/>
    <property type="match status" value="1"/>
</dbReference>
<evidence type="ECO:0000313" key="16">
    <source>
        <dbReference type="Proteomes" id="UP000007494"/>
    </source>
</evidence>
<keyword evidence="3 10" id="KW-0349">Heme</keyword>
<evidence type="ECO:0000313" key="15">
    <source>
        <dbReference type="EMBL" id="CBZ53437.1"/>
    </source>
</evidence>
<dbReference type="PROSITE" id="PS00438">
    <property type="entry name" value="CATALASE_2"/>
    <property type="match status" value="1"/>
</dbReference>
<keyword evidence="6 10" id="KW-0408">Iron</keyword>
<dbReference type="PROSITE" id="PS00437">
    <property type="entry name" value="CATALASE_1"/>
    <property type="match status" value="1"/>
</dbReference>
<dbReference type="AlphaFoldDB" id="F0VI76"/>
<dbReference type="InterPro" id="IPR010582">
    <property type="entry name" value="Catalase_immune_responsive"/>
</dbReference>
<evidence type="ECO:0000256" key="4">
    <source>
        <dbReference type="ARBA" id="ARBA00022723"/>
    </source>
</evidence>
<dbReference type="OMA" id="KFRWNVF"/>
<comment type="function">
    <text evidence="12">Catalyzes the degradation of hydrogen peroxide (H(2)O(2)) generated by peroxisomal oxidases to water and oxygen, thereby protecting cells from the toxic effects of hydrogen peroxide.</text>
</comment>
<sequence length="516" mass="58737">MTQVPPTAFEPYGPVITTSAGNPVDDNQNSVTAGPFGPAVLSNFHLIDKLAHFDRERIPERVVHAKGAGAFGYFEVTHDITQFCKAKLFEKIGKRTPVFARFSTVAGELGSADTKRDPRGFALKFYTEEGNWDMVGNNTPIFFIRDAIKFPDFIHSQKRHPQTHLHDPNMVWDFFSLVPESVHQVTFLYTDRGTPDGFRHMHGFGSHTFKFVNKSFHVLSLLCVSRNRYNEAFYVKWHFKSNQGIKNLNRHRAKQLESEDPDYAVRDLFNAIAMREFPSWTFCIQVMPMKDAETYKWNIFDVTKVWPHDDYPLIPVGKLVLDRNPENYFQDVEQAAFSPAHMVPGIEPSEDRMLQGRLFSYIDTHRHRLGANYHQIPVNRPWNSRGGDYSVRDGQMCVDGNKGAQANYEPNSVNGFPKEDKNAAVSGTTAVSGVIGCHPQEHPNSDFEQPGIFYRNVLTEPEREALIGNIAEDLKQARRDIQERQVKIFYKCDPEYGERVARAIGMPAAACCPAKM</sequence>
<dbReference type="OrthoDB" id="6880011at2759"/>
<evidence type="ECO:0000256" key="5">
    <source>
        <dbReference type="ARBA" id="ARBA00023002"/>
    </source>
</evidence>
<dbReference type="InterPro" id="IPR040333">
    <property type="entry name" value="Catalase_3"/>
</dbReference>
<dbReference type="InterPro" id="IPR024711">
    <property type="entry name" value="Catalase_clade1/3"/>
</dbReference>
<feature type="active site" evidence="9">
    <location>
        <position position="137"/>
    </location>
</feature>
<evidence type="ECO:0000256" key="6">
    <source>
        <dbReference type="ARBA" id="ARBA00023004"/>
    </source>
</evidence>
<proteinExistence type="inferred from homology"/>
<feature type="compositionally biased region" description="Polar residues" evidence="13">
    <location>
        <begin position="16"/>
        <end position="28"/>
    </location>
</feature>
<evidence type="ECO:0000259" key="14">
    <source>
        <dbReference type="SMART" id="SM01060"/>
    </source>
</evidence>
<dbReference type="InterPro" id="IPR024708">
    <property type="entry name" value="Catalase_AS"/>
</dbReference>
<evidence type="ECO:0000256" key="3">
    <source>
        <dbReference type="ARBA" id="ARBA00022617"/>
    </source>
</evidence>
<evidence type="ECO:0000256" key="11">
    <source>
        <dbReference type="RuleBase" id="RU000498"/>
    </source>
</evidence>
<dbReference type="FunFam" id="2.40.180.10:FF:000001">
    <property type="entry name" value="Catalase"/>
    <property type="match status" value="1"/>
</dbReference>
<organism evidence="15 16">
    <name type="scientific">Neospora caninum (strain Liverpool)</name>
    <dbReference type="NCBI Taxonomy" id="572307"/>
    <lineage>
        <taxon>Eukaryota</taxon>
        <taxon>Sar</taxon>
        <taxon>Alveolata</taxon>
        <taxon>Apicomplexa</taxon>
        <taxon>Conoidasida</taxon>
        <taxon>Coccidia</taxon>
        <taxon>Eucoccidiorida</taxon>
        <taxon>Eimeriorina</taxon>
        <taxon>Sarcocystidae</taxon>
        <taxon>Neospora</taxon>
    </lineage>
</organism>
<dbReference type="Pfam" id="PF06628">
    <property type="entry name" value="Catalase-rel"/>
    <property type="match status" value="1"/>
</dbReference>
<dbReference type="GO" id="GO:0042744">
    <property type="term" value="P:hydrogen peroxide catabolic process"/>
    <property type="evidence" value="ECO:0007669"/>
    <property type="project" value="UniProtKB-KW"/>
</dbReference>
<evidence type="ECO:0000256" key="9">
    <source>
        <dbReference type="PIRSR" id="PIRSR038928-1"/>
    </source>
</evidence>
<dbReference type="GO" id="GO:0042542">
    <property type="term" value="P:response to hydrogen peroxide"/>
    <property type="evidence" value="ECO:0007669"/>
    <property type="project" value="TreeGrafter"/>
</dbReference>
<accession>F0VI76</accession>
<dbReference type="InterPro" id="IPR018028">
    <property type="entry name" value="Catalase"/>
</dbReference>
<keyword evidence="5 11" id="KW-0560">Oxidoreductase</keyword>
<dbReference type="GeneID" id="13442611"/>
<protein>
    <recommendedName>
        <fullName evidence="11">Catalase</fullName>
        <ecNumber evidence="11">1.11.1.6</ecNumber>
    </recommendedName>
</protein>
<dbReference type="PROSITE" id="PS51402">
    <property type="entry name" value="CATALASE_3"/>
    <property type="match status" value="1"/>
</dbReference>
<dbReference type="RefSeq" id="XP_003883469.1">
    <property type="nucleotide sequence ID" value="XM_003883420.1"/>
</dbReference>
<dbReference type="InterPro" id="IPR002226">
    <property type="entry name" value="Catalase_haem_BS"/>
</dbReference>
<feature type="binding site" description="axial binding residue" evidence="10">
    <location>
        <position position="361"/>
    </location>
    <ligand>
        <name>heme</name>
        <dbReference type="ChEBI" id="CHEBI:30413"/>
    </ligand>
    <ligandPart>
        <name>Fe</name>
        <dbReference type="ChEBI" id="CHEBI:18248"/>
    </ligandPart>
</feature>
<evidence type="ECO:0000256" key="7">
    <source>
        <dbReference type="ARBA" id="ARBA00023324"/>
    </source>
</evidence>
<dbReference type="GO" id="GO:0005739">
    <property type="term" value="C:mitochondrion"/>
    <property type="evidence" value="ECO:0007669"/>
    <property type="project" value="TreeGrafter"/>
</dbReference>